<dbReference type="PANTHER" id="PTHR30287">
    <property type="entry name" value="MEMBRANE COMPONENT OF PREDICTED ABC SUPERFAMILY METABOLITE UPTAKE TRANSPORTER"/>
    <property type="match status" value="1"/>
</dbReference>
<dbReference type="GO" id="GO:0005886">
    <property type="term" value="C:plasma membrane"/>
    <property type="evidence" value="ECO:0007669"/>
    <property type="project" value="UniProtKB-SubCell"/>
</dbReference>
<evidence type="ECO:0000313" key="8">
    <source>
        <dbReference type="EMBL" id="VEU82117.1"/>
    </source>
</evidence>
<feature type="transmembrane region" description="Helical" evidence="6">
    <location>
        <begin position="553"/>
        <end position="573"/>
    </location>
</feature>
<name>A0A449BIF2_9MOLU</name>
<feature type="transmembrane region" description="Helical" evidence="6">
    <location>
        <begin position="254"/>
        <end position="275"/>
    </location>
</feature>
<keyword evidence="4 6" id="KW-1133">Transmembrane helix</keyword>
<sequence>MKTYIKLLFRTLKSQLTRMLVIASIIAVGVALSTGLGSLPAQLEESFNDYYKEVNFPDLIIKAKTQTGISEADINTITSLPFVESFDTLIEMDMADGFRIYMMDPILQHTNKLKLLQGRYPRSNTEVLVEKSTKWIKAYEVEDEITYQGQTLTVVGIVENPLLIFQEEIPSNLDGKALETVIYFDTNYRTLPITTDLYIKFNIKESNFSVAYMNKVEAHVNEIKTIISTDLAYLTKNEMITHVAVDANIEKMEVISAIFPVFFTIVIIIVSLTTMTRMIEDDRLIAGSFLSLGYSLAKIQFRYYFVAILAGFIGAFIGITLGYETLAKLIYNAFNQLVVMPPLTDTVHVGFGIIISAVLLVAMLITIALISHQLFKEKPANLLKYKSPKPGSKLFLERIPFIWKHLKFKYKSTLRNIFRYPTHFFMTVFSIMGATILVFAGFGLFDNTQVIEDGSSSSIELIALIVLLSAAALSILVTFNLTNMNIEERKREIATLKVLGYTKLEVSGYIFREIFIISLLGILIGLPLGYVFLGYALDYIVYGTVENVTIQTWILTPILSVIFIIITDILLFGKINKIDMNASLKSNE</sequence>
<evidence type="ECO:0000256" key="5">
    <source>
        <dbReference type="ARBA" id="ARBA00023136"/>
    </source>
</evidence>
<evidence type="ECO:0000256" key="4">
    <source>
        <dbReference type="ARBA" id="ARBA00022989"/>
    </source>
</evidence>
<dbReference type="RefSeq" id="WP_035368973.1">
    <property type="nucleotide sequence ID" value="NZ_LR215050.1"/>
</dbReference>
<keyword evidence="9" id="KW-1185">Reference proteome</keyword>
<feature type="domain" description="ABC3 transporter permease C-terminal" evidence="7">
    <location>
        <begin position="465"/>
        <end position="567"/>
    </location>
</feature>
<gene>
    <name evidence="8" type="ORF">NCTC10172_00123</name>
</gene>
<evidence type="ECO:0000256" key="2">
    <source>
        <dbReference type="ARBA" id="ARBA00022475"/>
    </source>
</evidence>
<dbReference type="KEGG" id="ahk:NCTC10172_00123"/>
<feature type="transmembrane region" description="Helical" evidence="6">
    <location>
        <begin position="457"/>
        <end position="481"/>
    </location>
</feature>
<feature type="transmembrane region" description="Helical" evidence="6">
    <location>
        <begin position="514"/>
        <end position="533"/>
    </location>
</feature>
<feature type="transmembrane region" description="Helical" evidence="6">
    <location>
        <begin position="424"/>
        <end position="445"/>
    </location>
</feature>
<proteinExistence type="predicted"/>
<reference evidence="8 9" key="1">
    <citation type="submission" date="2019-01" db="EMBL/GenBank/DDBJ databases">
        <authorList>
            <consortium name="Pathogen Informatics"/>
        </authorList>
    </citation>
    <scope>NUCLEOTIDE SEQUENCE [LARGE SCALE GENOMIC DNA]</scope>
    <source>
        <strain evidence="8 9">NCTC10172</strain>
    </source>
</reference>
<dbReference type="InterPro" id="IPR003838">
    <property type="entry name" value="ABC3_permease_C"/>
</dbReference>
<accession>A0A449BIF2</accession>
<keyword evidence="2" id="KW-1003">Cell membrane</keyword>
<dbReference type="Proteomes" id="UP000290909">
    <property type="component" value="Chromosome"/>
</dbReference>
<keyword evidence="3 6" id="KW-0812">Transmembrane</keyword>
<dbReference type="Pfam" id="PF02687">
    <property type="entry name" value="FtsX"/>
    <property type="match status" value="2"/>
</dbReference>
<keyword evidence="5 6" id="KW-0472">Membrane</keyword>
<feature type="domain" description="ABC3 transporter permease C-terminal" evidence="7">
    <location>
        <begin position="258"/>
        <end position="374"/>
    </location>
</feature>
<protein>
    <submittedName>
        <fullName evidence="8">FtsX-like permease family</fullName>
    </submittedName>
</protein>
<dbReference type="EMBL" id="LR215050">
    <property type="protein sequence ID" value="VEU82117.1"/>
    <property type="molecule type" value="Genomic_DNA"/>
</dbReference>
<dbReference type="AlphaFoldDB" id="A0A449BIF2"/>
<dbReference type="InterPro" id="IPR038766">
    <property type="entry name" value="Membrane_comp_ABC_pdt"/>
</dbReference>
<dbReference type="PANTHER" id="PTHR30287:SF2">
    <property type="entry name" value="BLL1001 PROTEIN"/>
    <property type="match status" value="1"/>
</dbReference>
<feature type="transmembrane region" description="Helical" evidence="6">
    <location>
        <begin position="303"/>
        <end position="326"/>
    </location>
</feature>
<evidence type="ECO:0000256" key="1">
    <source>
        <dbReference type="ARBA" id="ARBA00004651"/>
    </source>
</evidence>
<comment type="subcellular location">
    <subcellularLocation>
        <location evidence="1">Cell membrane</location>
        <topology evidence="1">Multi-pass membrane protein</topology>
    </subcellularLocation>
</comment>
<evidence type="ECO:0000256" key="6">
    <source>
        <dbReference type="SAM" id="Phobius"/>
    </source>
</evidence>
<dbReference type="STRING" id="1408416.GCA_000702765_00678"/>
<evidence type="ECO:0000256" key="3">
    <source>
        <dbReference type="ARBA" id="ARBA00022692"/>
    </source>
</evidence>
<evidence type="ECO:0000313" key="9">
    <source>
        <dbReference type="Proteomes" id="UP000290909"/>
    </source>
</evidence>
<organism evidence="8 9">
    <name type="scientific">Acholeplasma hippikon</name>
    <dbReference type="NCBI Taxonomy" id="264636"/>
    <lineage>
        <taxon>Bacteria</taxon>
        <taxon>Bacillati</taxon>
        <taxon>Mycoplasmatota</taxon>
        <taxon>Mollicutes</taxon>
        <taxon>Acholeplasmatales</taxon>
        <taxon>Acholeplasmataceae</taxon>
        <taxon>Acholeplasma</taxon>
    </lineage>
</organism>
<feature type="transmembrane region" description="Helical" evidence="6">
    <location>
        <begin position="346"/>
        <end position="370"/>
    </location>
</feature>
<evidence type="ECO:0000259" key="7">
    <source>
        <dbReference type="Pfam" id="PF02687"/>
    </source>
</evidence>